<comment type="caution">
    <text evidence="2">The sequence shown here is derived from an EMBL/GenBank/DDBJ whole genome shotgun (WGS) entry which is preliminary data.</text>
</comment>
<organism evidence="2 3">
    <name type="scientific">Cichlidogyrus casuarinus</name>
    <dbReference type="NCBI Taxonomy" id="1844966"/>
    <lineage>
        <taxon>Eukaryota</taxon>
        <taxon>Metazoa</taxon>
        <taxon>Spiralia</taxon>
        <taxon>Lophotrochozoa</taxon>
        <taxon>Platyhelminthes</taxon>
        <taxon>Monogenea</taxon>
        <taxon>Monopisthocotylea</taxon>
        <taxon>Dactylogyridea</taxon>
        <taxon>Ancyrocephalidae</taxon>
        <taxon>Cichlidogyrus</taxon>
    </lineage>
</organism>
<protein>
    <recommendedName>
        <fullName evidence="4">Small EDRK-rich factor-like N-terminal domain-containing protein</fullName>
    </recommendedName>
</protein>
<keyword evidence="3" id="KW-1185">Reference proteome</keyword>
<sequence length="95" mass="10664">MLIPNSDDGKIKKNGGTINARSKSRNMSDARMQAAQAATGRAQAAQEENSFEATKHFCVYNHIFVEKEISLYRCCLSNADSNKSVLFESKYIWAR</sequence>
<feature type="region of interest" description="Disordered" evidence="1">
    <location>
        <begin position="1"/>
        <end position="43"/>
    </location>
</feature>
<dbReference type="AlphaFoldDB" id="A0ABD2QRJ8"/>
<feature type="compositionally biased region" description="Low complexity" evidence="1">
    <location>
        <begin position="30"/>
        <end position="43"/>
    </location>
</feature>
<proteinExistence type="predicted"/>
<accession>A0ABD2QRJ8</accession>
<name>A0ABD2QRJ8_9PLAT</name>
<dbReference type="Proteomes" id="UP001626550">
    <property type="component" value="Unassembled WGS sequence"/>
</dbReference>
<feature type="compositionally biased region" description="Polar residues" evidence="1">
    <location>
        <begin position="16"/>
        <end position="27"/>
    </location>
</feature>
<evidence type="ECO:0000313" key="3">
    <source>
        <dbReference type="Proteomes" id="UP001626550"/>
    </source>
</evidence>
<evidence type="ECO:0008006" key="4">
    <source>
        <dbReference type="Google" id="ProtNLM"/>
    </source>
</evidence>
<gene>
    <name evidence="2" type="ORF">Ciccas_000003</name>
</gene>
<evidence type="ECO:0000256" key="1">
    <source>
        <dbReference type="SAM" id="MobiDB-lite"/>
    </source>
</evidence>
<reference evidence="2 3" key="1">
    <citation type="submission" date="2024-11" db="EMBL/GenBank/DDBJ databases">
        <title>Adaptive evolution of stress response genes in parasites aligns with host niche diversity.</title>
        <authorList>
            <person name="Hahn C."/>
            <person name="Resl P."/>
        </authorList>
    </citation>
    <scope>NUCLEOTIDE SEQUENCE [LARGE SCALE GENOMIC DNA]</scope>
    <source>
        <strain evidence="2">EGGRZ-B1_66</strain>
        <tissue evidence="2">Body</tissue>
    </source>
</reference>
<evidence type="ECO:0000313" key="2">
    <source>
        <dbReference type="EMBL" id="KAL3321296.1"/>
    </source>
</evidence>
<dbReference type="EMBL" id="JBJKFK010000001">
    <property type="protein sequence ID" value="KAL3321296.1"/>
    <property type="molecule type" value="Genomic_DNA"/>
</dbReference>